<dbReference type="Pfam" id="PF02875">
    <property type="entry name" value="Mur_ligase_C"/>
    <property type="match status" value="1"/>
</dbReference>
<dbReference type="RefSeq" id="WP_119334797.1">
    <property type="nucleotide sequence ID" value="NZ_AP018558.1"/>
</dbReference>
<keyword evidence="4 9" id="KW-0067">ATP-binding</keyword>
<reference evidence="13 14" key="1">
    <citation type="submission" date="2018-04" db="EMBL/GenBank/DDBJ databases">
        <title>Complete genome sequence of Hydrogenophilus thermoluteolus TH-1.</title>
        <authorList>
            <person name="Arai H."/>
        </authorList>
    </citation>
    <scope>NUCLEOTIDE SEQUENCE [LARGE SCALE GENOMIC DNA]</scope>
    <source>
        <strain evidence="13 14">TH-1</strain>
    </source>
</reference>
<evidence type="ECO:0000256" key="8">
    <source>
        <dbReference type="ARBA" id="ARBA00023316"/>
    </source>
</evidence>
<keyword evidence="6 9" id="KW-0573">Peptidoglycan synthesis</keyword>
<accession>A0A2Z6DX09</accession>
<proteinExistence type="inferred from homology"/>
<dbReference type="HAMAP" id="MF_02020">
    <property type="entry name" value="Mpl"/>
    <property type="match status" value="1"/>
</dbReference>
<feature type="binding site" evidence="9">
    <location>
        <begin position="110"/>
        <end position="116"/>
    </location>
    <ligand>
        <name>ATP</name>
        <dbReference type="ChEBI" id="CHEBI:30616"/>
    </ligand>
</feature>
<dbReference type="Gene3D" id="3.40.1190.10">
    <property type="entry name" value="Mur-like, catalytic domain"/>
    <property type="match status" value="1"/>
</dbReference>
<dbReference type="Pfam" id="PF08245">
    <property type="entry name" value="Mur_ligase_M"/>
    <property type="match status" value="1"/>
</dbReference>
<comment type="cofactor">
    <cofactor evidence="9">
        <name>Mg(2+)</name>
        <dbReference type="ChEBI" id="CHEBI:18420"/>
    </cofactor>
</comment>
<evidence type="ECO:0000313" key="14">
    <source>
        <dbReference type="Proteomes" id="UP000262004"/>
    </source>
</evidence>
<keyword evidence="14" id="KW-1185">Reference proteome</keyword>
<dbReference type="GO" id="GO:0005524">
    <property type="term" value="F:ATP binding"/>
    <property type="evidence" value="ECO:0007669"/>
    <property type="project" value="UniProtKB-UniRule"/>
</dbReference>
<dbReference type="InterPro" id="IPR000713">
    <property type="entry name" value="Mur_ligase_N"/>
</dbReference>
<evidence type="ECO:0000259" key="10">
    <source>
        <dbReference type="Pfam" id="PF01225"/>
    </source>
</evidence>
<keyword evidence="3 9" id="KW-0547">Nucleotide-binding</keyword>
<evidence type="ECO:0000259" key="12">
    <source>
        <dbReference type="Pfam" id="PF08245"/>
    </source>
</evidence>
<dbReference type="InterPro" id="IPR013221">
    <property type="entry name" value="Mur_ligase_cen"/>
</dbReference>
<dbReference type="GO" id="GO:0009254">
    <property type="term" value="P:peptidoglycan turnover"/>
    <property type="evidence" value="ECO:0007669"/>
    <property type="project" value="UniProtKB-UniRule"/>
</dbReference>
<keyword evidence="5 9" id="KW-0133">Cell shape</keyword>
<dbReference type="UniPathway" id="UPA00544"/>
<dbReference type="InterPro" id="IPR005757">
    <property type="entry name" value="Mpl"/>
</dbReference>
<dbReference type="GO" id="GO:0106418">
    <property type="term" value="F:UDP-N-acetylmuramate-L-alanyl-gamma-D-glutamyl-meso-2,6-diaminoheptanedioate ligase activity"/>
    <property type="evidence" value="ECO:0007669"/>
    <property type="project" value="UniProtKB-EC"/>
</dbReference>
<evidence type="ECO:0000256" key="1">
    <source>
        <dbReference type="ARBA" id="ARBA00022598"/>
    </source>
</evidence>
<evidence type="ECO:0000313" key="13">
    <source>
        <dbReference type="EMBL" id="BBD77014.1"/>
    </source>
</evidence>
<keyword evidence="1 9" id="KW-0436">Ligase</keyword>
<dbReference type="Gene3D" id="3.90.190.20">
    <property type="entry name" value="Mur ligase, C-terminal domain"/>
    <property type="match status" value="1"/>
</dbReference>
<keyword evidence="9" id="KW-0460">Magnesium</keyword>
<protein>
    <recommendedName>
        <fullName evidence="9">UDP-N-acetylmuramate--L-alanyl-gamma-D-glutamyl-meso-2,6-diaminoheptandioate ligase</fullName>
        <ecNumber evidence="9">6.3.2.45</ecNumber>
    </recommendedName>
    <alternativeName>
        <fullName evidence="9">Murein peptide ligase</fullName>
    </alternativeName>
    <alternativeName>
        <fullName evidence="9">UDP-N-acetylmuramate:L-alanyl-gamma-D-glutamyl-meso-diaminopimelate ligase</fullName>
    </alternativeName>
</protein>
<feature type="domain" description="Mur ligase N-terminal catalytic" evidence="10">
    <location>
        <begin position="2"/>
        <end position="99"/>
    </location>
</feature>
<evidence type="ECO:0000256" key="2">
    <source>
        <dbReference type="ARBA" id="ARBA00022618"/>
    </source>
</evidence>
<dbReference type="SUPFAM" id="SSF53244">
    <property type="entry name" value="MurD-like peptide ligases, peptide-binding domain"/>
    <property type="match status" value="1"/>
</dbReference>
<comment type="catalytic activity">
    <reaction evidence="9">
        <text>UDP-N-acetyl-alpha-D-muramate + L-alanyl-gamma-D-glutamyl-meso-2,6-diaminopimelate + ATP = UDP-N-acetyl-alpha-D-muramoyl-L-alanyl-gamma-D-glutamyl-meso-2,6-diaminopimelate + ADP + phosphate + H(+)</text>
        <dbReference type="Rhea" id="RHEA:29563"/>
        <dbReference type="ChEBI" id="CHEBI:15378"/>
        <dbReference type="ChEBI" id="CHEBI:30616"/>
        <dbReference type="ChEBI" id="CHEBI:43474"/>
        <dbReference type="ChEBI" id="CHEBI:61401"/>
        <dbReference type="ChEBI" id="CHEBI:70757"/>
        <dbReference type="ChEBI" id="CHEBI:83905"/>
        <dbReference type="ChEBI" id="CHEBI:456216"/>
        <dbReference type="EC" id="6.3.2.45"/>
    </reaction>
</comment>
<feature type="domain" description="Mur ligase central" evidence="12">
    <location>
        <begin position="108"/>
        <end position="305"/>
    </location>
</feature>
<dbReference type="OrthoDB" id="5287829at2"/>
<dbReference type="Gene3D" id="3.40.50.720">
    <property type="entry name" value="NAD(P)-binding Rossmann-like Domain"/>
    <property type="match status" value="1"/>
</dbReference>
<gene>
    <name evidence="9" type="primary">mpl</name>
    <name evidence="13" type="ORF">HPTL_0746</name>
</gene>
<dbReference type="EMBL" id="AP018558">
    <property type="protein sequence ID" value="BBD77014.1"/>
    <property type="molecule type" value="Genomic_DNA"/>
</dbReference>
<dbReference type="NCBIfam" id="TIGR01081">
    <property type="entry name" value="mpl"/>
    <property type="match status" value="1"/>
</dbReference>
<dbReference type="GO" id="GO:0008360">
    <property type="term" value="P:regulation of cell shape"/>
    <property type="evidence" value="ECO:0007669"/>
    <property type="project" value="UniProtKB-KW"/>
</dbReference>
<comment type="function">
    <text evidence="9">Reutilizes the intact tripeptide L-alanyl-gamma-D-glutamyl-meso-diaminopimelate by linking it to UDP-N-acetylmuramate.</text>
</comment>
<dbReference type="Pfam" id="PF01225">
    <property type="entry name" value="Mur_ligase"/>
    <property type="match status" value="1"/>
</dbReference>
<keyword evidence="7 9" id="KW-0131">Cell cycle</keyword>
<dbReference type="InterPro" id="IPR050061">
    <property type="entry name" value="MurCDEF_pg_biosynth"/>
</dbReference>
<dbReference type="SUPFAM" id="SSF51984">
    <property type="entry name" value="MurCD N-terminal domain"/>
    <property type="match status" value="1"/>
</dbReference>
<dbReference type="InterPro" id="IPR036565">
    <property type="entry name" value="Mur-like_cat_sf"/>
</dbReference>
<evidence type="ECO:0000259" key="11">
    <source>
        <dbReference type="Pfam" id="PF02875"/>
    </source>
</evidence>
<dbReference type="GO" id="GO:0009252">
    <property type="term" value="P:peptidoglycan biosynthetic process"/>
    <property type="evidence" value="ECO:0007669"/>
    <property type="project" value="UniProtKB-KW"/>
</dbReference>
<dbReference type="KEGG" id="htl:HPTL_0746"/>
<dbReference type="Proteomes" id="UP000262004">
    <property type="component" value="Chromosome"/>
</dbReference>
<evidence type="ECO:0000256" key="5">
    <source>
        <dbReference type="ARBA" id="ARBA00022960"/>
    </source>
</evidence>
<sequence>MHLHILGMGGVFMAGVAILAKALGYRVTGCDGPLYPPMSDVLAAHGLTPIEGYDADQIRLGADCYVVGNAISRGNPLLEAILDAGLPFVSGPQWLAETVLRGRWVIAVSGTHGKTTTTAMTAHILRTAGFNPGYLIGGAVPGFEAPAALGDSPFFVIEADEYDTAFSDKRAKFLHYRPRTLVINHLEYDHADIYPDLAAIETQFHHLIRTMPRSGAIFARAGIPAIDRVLARGVWSEVARFGLAESYLGGHNAQADDRVEVPRWQVQVAGDRAHYAFDGRAIGSVTLPLPGVHNALNGLAAVAAASHAGVLPEQAVEALASFPGVKRRLEKVGEAAGVTVFDDFAHHPTAIAATLDALRPRVTGRLIALFEPRSNTMKRGVMQAELPAAFARADRVFGYAKGLSWDLAAALAPLGAKAEVATEIDSLVARIVAYAAPGDAVVVMSNGAFEGVQRTLLAALMAKERRVGV</sequence>
<dbReference type="PANTHER" id="PTHR43445">
    <property type="entry name" value="UDP-N-ACETYLMURAMATE--L-ALANINE LIGASE-RELATED"/>
    <property type="match status" value="1"/>
</dbReference>
<dbReference type="InterPro" id="IPR004101">
    <property type="entry name" value="Mur_ligase_C"/>
</dbReference>
<feature type="domain" description="Mur ligase C-terminal" evidence="11">
    <location>
        <begin position="327"/>
        <end position="447"/>
    </location>
</feature>
<evidence type="ECO:0000256" key="7">
    <source>
        <dbReference type="ARBA" id="ARBA00023306"/>
    </source>
</evidence>
<evidence type="ECO:0000256" key="4">
    <source>
        <dbReference type="ARBA" id="ARBA00022840"/>
    </source>
</evidence>
<dbReference type="GO" id="GO:0071555">
    <property type="term" value="P:cell wall organization"/>
    <property type="evidence" value="ECO:0007669"/>
    <property type="project" value="UniProtKB-KW"/>
</dbReference>
<organism evidence="13 14">
    <name type="scientific">Hydrogenophilus thermoluteolus</name>
    <name type="common">Pseudomonas hydrogenothermophila</name>
    <dbReference type="NCBI Taxonomy" id="297"/>
    <lineage>
        <taxon>Bacteria</taxon>
        <taxon>Pseudomonadati</taxon>
        <taxon>Pseudomonadota</taxon>
        <taxon>Hydrogenophilia</taxon>
        <taxon>Hydrogenophilales</taxon>
        <taxon>Hydrogenophilaceae</taxon>
        <taxon>Hydrogenophilus</taxon>
    </lineage>
</organism>
<dbReference type="SUPFAM" id="SSF53623">
    <property type="entry name" value="MurD-like peptide ligases, catalytic domain"/>
    <property type="match status" value="1"/>
</dbReference>
<dbReference type="EC" id="6.3.2.45" evidence="9"/>
<evidence type="ECO:0000256" key="9">
    <source>
        <dbReference type="HAMAP-Rule" id="MF_02020"/>
    </source>
</evidence>
<comment type="similarity">
    <text evidence="9">Belongs to the MurCDEF family. Mpl subfamily.</text>
</comment>
<dbReference type="AlphaFoldDB" id="A0A2Z6DX09"/>
<dbReference type="InterPro" id="IPR036615">
    <property type="entry name" value="Mur_ligase_C_dom_sf"/>
</dbReference>
<dbReference type="PANTHER" id="PTHR43445:SF5">
    <property type="entry name" value="UDP-N-ACETYLMURAMATE--L-ALANYL-GAMMA-D-GLUTAMYL-MESO-2,6-DIAMINOHEPTANDIOATE LIGASE"/>
    <property type="match status" value="1"/>
</dbReference>
<name>A0A2Z6DX09_HYDTE</name>
<comment type="pathway">
    <text evidence="9">Cell wall biogenesis; peptidoglycan recycling.</text>
</comment>
<evidence type="ECO:0000256" key="3">
    <source>
        <dbReference type="ARBA" id="ARBA00022741"/>
    </source>
</evidence>
<keyword evidence="2 9" id="KW-0132">Cell division</keyword>
<keyword evidence="8 9" id="KW-0961">Cell wall biogenesis/degradation</keyword>
<dbReference type="GO" id="GO:0051301">
    <property type="term" value="P:cell division"/>
    <property type="evidence" value="ECO:0007669"/>
    <property type="project" value="UniProtKB-KW"/>
</dbReference>
<evidence type="ECO:0000256" key="6">
    <source>
        <dbReference type="ARBA" id="ARBA00022984"/>
    </source>
</evidence>